<sequence>MSTSTHLSAPCPATTRKGSAPLRTNRATTPAPAPRRPDLERQSITFTIGLYLFICTALLGTHLLAAGHDDAPVPAPLVTTTAPTGATPSGTDALPTGETAVAP</sequence>
<name>A0ABR8RTC0_9CELL</name>
<dbReference type="Proteomes" id="UP000641803">
    <property type="component" value="Unassembled WGS sequence"/>
</dbReference>
<accession>A0ABR8RTC0</accession>
<protein>
    <submittedName>
        <fullName evidence="3">Uncharacterized protein</fullName>
    </submittedName>
</protein>
<dbReference type="EMBL" id="JACSQQ010000017">
    <property type="protein sequence ID" value="MBD7951040.1"/>
    <property type="molecule type" value="Genomic_DNA"/>
</dbReference>
<evidence type="ECO:0000313" key="3">
    <source>
        <dbReference type="EMBL" id="MBD7951040.1"/>
    </source>
</evidence>
<keyword evidence="2" id="KW-1133">Transmembrane helix</keyword>
<evidence type="ECO:0000256" key="2">
    <source>
        <dbReference type="SAM" id="Phobius"/>
    </source>
</evidence>
<feature type="region of interest" description="Disordered" evidence="1">
    <location>
        <begin position="76"/>
        <end position="103"/>
    </location>
</feature>
<keyword evidence="2" id="KW-0812">Transmembrane</keyword>
<reference evidence="3 4" key="1">
    <citation type="submission" date="2020-08" db="EMBL/GenBank/DDBJ databases">
        <title>A Genomic Blueprint of the Chicken Gut Microbiome.</title>
        <authorList>
            <person name="Gilroy R."/>
            <person name="Ravi A."/>
            <person name="Getino M."/>
            <person name="Pursley I."/>
            <person name="Horton D.L."/>
            <person name="Alikhan N.-F."/>
            <person name="Baker D."/>
            <person name="Gharbi K."/>
            <person name="Hall N."/>
            <person name="Watson M."/>
            <person name="Adriaenssens E.M."/>
            <person name="Foster-Nyarko E."/>
            <person name="Jarju S."/>
            <person name="Secka A."/>
            <person name="Antonio M."/>
            <person name="Oren A."/>
            <person name="Chaudhuri R."/>
            <person name="La Ragione R.M."/>
            <person name="Hildebrand F."/>
            <person name="Pallen M.J."/>
        </authorList>
    </citation>
    <scope>NUCLEOTIDE SEQUENCE [LARGE SCALE GENOMIC DNA]</scope>
    <source>
        <strain evidence="3 4">Sa4CUA1</strain>
    </source>
</reference>
<evidence type="ECO:0000256" key="1">
    <source>
        <dbReference type="SAM" id="MobiDB-lite"/>
    </source>
</evidence>
<feature type="region of interest" description="Disordered" evidence="1">
    <location>
        <begin position="1"/>
        <end position="40"/>
    </location>
</feature>
<proteinExistence type="predicted"/>
<dbReference type="RefSeq" id="WP_191796375.1">
    <property type="nucleotide sequence ID" value="NZ_JACSQQ010000017.1"/>
</dbReference>
<gene>
    <name evidence="3" type="ORF">H9652_11570</name>
</gene>
<keyword evidence="4" id="KW-1185">Reference proteome</keyword>
<keyword evidence="2" id="KW-0472">Membrane</keyword>
<organism evidence="3 4">
    <name type="scientific">Oerskovia rustica</name>
    <dbReference type="NCBI Taxonomy" id="2762237"/>
    <lineage>
        <taxon>Bacteria</taxon>
        <taxon>Bacillati</taxon>
        <taxon>Actinomycetota</taxon>
        <taxon>Actinomycetes</taxon>
        <taxon>Micrococcales</taxon>
        <taxon>Cellulomonadaceae</taxon>
        <taxon>Oerskovia</taxon>
    </lineage>
</organism>
<evidence type="ECO:0000313" key="4">
    <source>
        <dbReference type="Proteomes" id="UP000641803"/>
    </source>
</evidence>
<feature type="compositionally biased region" description="Low complexity" evidence="1">
    <location>
        <begin position="20"/>
        <end position="30"/>
    </location>
</feature>
<feature type="compositionally biased region" description="Low complexity" evidence="1">
    <location>
        <begin position="76"/>
        <end position="93"/>
    </location>
</feature>
<feature type="transmembrane region" description="Helical" evidence="2">
    <location>
        <begin position="44"/>
        <end position="65"/>
    </location>
</feature>
<comment type="caution">
    <text evidence="3">The sequence shown here is derived from an EMBL/GenBank/DDBJ whole genome shotgun (WGS) entry which is preliminary data.</text>
</comment>